<reference evidence="1 2" key="1">
    <citation type="submission" date="2016-10" db="EMBL/GenBank/DDBJ databases">
        <authorList>
            <person name="de Groot N.N."/>
        </authorList>
    </citation>
    <scope>NUCLEOTIDE SEQUENCE [LARGE SCALE GENOMIC DNA]</scope>
    <source>
        <strain evidence="1 2">CGMCC 1.7056</strain>
    </source>
</reference>
<dbReference type="EMBL" id="FOLB01000006">
    <property type="protein sequence ID" value="SFC38648.1"/>
    <property type="molecule type" value="Genomic_DNA"/>
</dbReference>
<sequence>MTSPNSEAADRDELTREHFDAVHFELTTEIRRLRGEIIALRDEMHTSQGKVLKAVEQMRGLVRRLAGRTDDLWRADRGVARLVKRGEAKGAPERGRRDSGR</sequence>
<protein>
    <submittedName>
        <fullName evidence="1">Uncharacterized protein</fullName>
    </submittedName>
</protein>
<gene>
    <name evidence="1" type="ORF">SAMN04487968_10642</name>
</gene>
<dbReference type="STRING" id="574651.SAMN04487968_10642"/>
<keyword evidence="2" id="KW-1185">Reference proteome</keyword>
<proteinExistence type="predicted"/>
<evidence type="ECO:0000313" key="2">
    <source>
        <dbReference type="Proteomes" id="UP000198832"/>
    </source>
</evidence>
<evidence type="ECO:0000313" key="1">
    <source>
        <dbReference type="EMBL" id="SFC38648.1"/>
    </source>
</evidence>
<organism evidence="1 2">
    <name type="scientific">Nocardioides terrae</name>
    <dbReference type="NCBI Taxonomy" id="574651"/>
    <lineage>
        <taxon>Bacteria</taxon>
        <taxon>Bacillati</taxon>
        <taxon>Actinomycetota</taxon>
        <taxon>Actinomycetes</taxon>
        <taxon>Propionibacteriales</taxon>
        <taxon>Nocardioidaceae</taxon>
        <taxon>Nocardioides</taxon>
    </lineage>
</organism>
<accession>A0A1I1IWE3</accession>
<dbReference type="Proteomes" id="UP000198832">
    <property type="component" value="Unassembled WGS sequence"/>
</dbReference>
<name>A0A1I1IWE3_9ACTN</name>
<dbReference type="RefSeq" id="WP_091122961.1">
    <property type="nucleotide sequence ID" value="NZ_FOLB01000006.1"/>
</dbReference>
<dbReference type="AlphaFoldDB" id="A0A1I1IWE3"/>